<comment type="caution">
    <text evidence="4">The sequence shown here is derived from an EMBL/GenBank/DDBJ whole genome shotgun (WGS) entry which is preliminary data.</text>
</comment>
<proteinExistence type="predicted"/>
<feature type="domain" description="PilX/PilW C-terminal" evidence="2">
    <location>
        <begin position="77"/>
        <end position="172"/>
    </location>
</feature>
<dbReference type="Pfam" id="PF13681">
    <property type="entry name" value="PilX"/>
    <property type="match status" value="1"/>
</dbReference>
<keyword evidence="1" id="KW-0472">Membrane</keyword>
<dbReference type="RefSeq" id="WP_193952552.1">
    <property type="nucleotide sequence ID" value="NZ_JADEYS010000005.1"/>
</dbReference>
<name>A0A8J7FM34_9GAMM</name>
<organism evidence="4 5">
    <name type="scientific">Pontibacterium sinense</name>
    <dbReference type="NCBI Taxonomy" id="2781979"/>
    <lineage>
        <taxon>Bacteria</taxon>
        <taxon>Pseudomonadati</taxon>
        <taxon>Pseudomonadota</taxon>
        <taxon>Gammaproteobacteria</taxon>
        <taxon>Oceanospirillales</taxon>
        <taxon>Oceanospirillaceae</taxon>
        <taxon>Pontibacterium</taxon>
    </lineage>
</organism>
<keyword evidence="1" id="KW-1133">Transmembrane helix</keyword>
<keyword evidence="5" id="KW-1185">Reference proteome</keyword>
<dbReference type="EMBL" id="JADEYS010000005">
    <property type="protein sequence ID" value="MBE9397002.1"/>
    <property type="molecule type" value="Genomic_DNA"/>
</dbReference>
<evidence type="ECO:0000259" key="2">
    <source>
        <dbReference type="Pfam" id="PF13681"/>
    </source>
</evidence>
<sequence>MSEIKKQQGAVLIVSMIFLVIMTLIGMAGLEVTGLEEKMAAQSRDRQMAFEAAEAALHDGEAYLESVVTMPAFNGSNGLYSPKTDGTNNWDDWSALGTSVRTMRSQVTDADKKGFAQLSAFSTYIIEELAASAPDDSKEAGKAIEKRRYYRITARAVGLSSSSEVKLQSVYKR</sequence>
<gene>
    <name evidence="4" type="ORF">IOQ59_06975</name>
</gene>
<dbReference type="Pfam" id="PF14341">
    <property type="entry name" value="PilX_N"/>
    <property type="match status" value="1"/>
</dbReference>
<dbReference type="AlphaFoldDB" id="A0A8J7FM34"/>
<dbReference type="InterPro" id="IPR025746">
    <property type="entry name" value="PilX_N_dom"/>
</dbReference>
<feature type="domain" description="Type 4 fimbrial biogenesis protein PilX N-terminal" evidence="3">
    <location>
        <begin position="8"/>
        <end position="57"/>
    </location>
</feature>
<accession>A0A8J7FM34</accession>
<reference evidence="4" key="1">
    <citation type="submission" date="2020-10" db="EMBL/GenBank/DDBJ databases">
        <title>Bacterium isolated from coastal waters sediment.</title>
        <authorList>
            <person name="Chen R.-J."/>
            <person name="Lu D.-C."/>
            <person name="Zhu K.-L."/>
            <person name="Du Z.-J."/>
        </authorList>
    </citation>
    <scope>NUCLEOTIDE SEQUENCE</scope>
    <source>
        <strain evidence="4">N1Y112</strain>
    </source>
</reference>
<evidence type="ECO:0000259" key="3">
    <source>
        <dbReference type="Pfam" id="PF14341"/>
    </source>
</evidence>
<evidence type="ECO:0000313" key="4">
    <source>
        <dbReference type="EMBL" id="MBE9397002.1"/>
    </source>
</evidence>
<dbReference type="Proteomes" id="UP000640333">
    <property type="component" value="Unassembled WGS sequence"/>
</dbReference>
<dbReference type="InterPro" id="IPR025205">
    <property type="entry name" value="PilX/PilW_C"/>
</dbReference>
<evidence type="ECO:0000256" key="1">
    <source>
        <dbReference type="SAM" id="Phobius"/>
    </source>
</evidence>
<keyword evidence="1" id="KW-0812">Transmembrane</keyword>
<protein>
    <submittedName>
        <fullName evidence="4">Pilus assembly protein PilX</fullName>
    </submittedName>
</protein>
<feature type="transmembrane region" description="Helical" evidence="1">
    <location>
        <begin position="9"/>
        <end position="30"/>
    </location>
</feature>
<evidence type="ECO:0000313" key="5">
    <source>
        <dbReference type="Proteomes" id="UP000640333"/>
    </source>
</evidence>